<feature type="region of interest" description="Disordered" evidence="10">
    <location>
        <begin position="163"/>
        <end position="184"/>
    </location>
</feature>
<evidence type="ECO:0000256" key="7">
    <source>
        <dbReference type="ARBA" id="ARBA00023128"/>
    </source>
</evidence>
<dbReference type="Pfam" id="PF12597">
    <property type="entry name" value="Cox20"/>
    <property type="match status" value="1"/>
</dbReference>
<comment type="similarity">
    <text evidence="2 9">Belongs to the COX20 family.</text>
</comment>
<dbReference type="PhylomeDB" id="A0A061AND6"/>
<dbReference type="PANTHER" id="PTHR31586">
    <property type="entry name" value="CYTOCHROME C OXIDASE PROTEIN 20"/>
    <property type="match status" value="1"/>
</dbReference>
<feature type="compositionally biased region" description="Low complexity" evidence="10">
    <location>
        <begin position="11"/>
        <end position="22"/>
    </location>
</feature>
<feature type="region of interest" description="Disordered" evidence="10">
    <location>
        <begin position="1"/>
        <end position="73"/>
    </location>
</feature>
<evidence type="ECO:0000256" key="3">
    <source>
        <dbReference type="ARBA" id="ARBA00017689"/>
    </source>
</evidence>
<proteinExistence type="inferred from homology"/>
<organism evidence="11">
    <name type="scientific">Cyberlindnera fabianii</name>
    <name type="common">Yeast</name>
    <name type="synonym">Hansenula fabianii</name>
    <dbReference type="NCBI Taxonomy" id="36022"/>
    <lineage>
        <taxon>Eukaryota</taxon>
        <taxon>Fungi</taxon>
        <taxon>Dikarya</taxon>
        <taxon>Ascomycota</taxon>
        <taxon>Saccharomycotina</taxon>
        <taxon>Saccharomycetes</taxon>
        <taxon>Phaffomycetales</taxon>
        <taxon>Phaffomycetaceae</taxon>
        <taxon>Cyberlindnera</taxon>
    </lineage>
</organism>
<dbReference type="AlphaFoldDB" id="A0A061AND6"/>
<keyword evidence="5 9" id="KW-0999">Mitochondrion inner membrane</keyword>
<evidence type="ECO:0000256" key="4">
    <source>
        <dbReference type="ARBA" id="ARBA00022692"/>
    </source>
</evidence>
<evidence type="ECO:0000256" key="9">
    <source>
        <dbReference type="PIRNR" id="PIRNR007871"/>
    </source>
</evidence>
<evidence type="ECO:0000256" key="8">
    <source>
        <dbReference type="ARBA" id="ARBA00023136"/>
    </source>
</evidence>
<accession>A0A061AND6</accession>
<evidence type="ECO:0000256" key="6">
    <source>
        <dbReference type="ARBA" id="ARBA00022989"/>
    </source>
</evidence>
<keyword evidence="4" id="KW-0812">Transmembrane</keyword>
<reference evidence="11" key="1">
    <citation type="journal article" date="2014" name="Genome Announc.">
        <title>Genome sequence of the yeast Cyberlindnera fabianii (Hansenula fabianii).</title>
        <authorList>
            <person name="Freel K.C."/>
            <person name="Sarilar V."/>
            <person name="Neuveglise C."/>
            <person name="Devillers H."/>
            <person name="Friedrich A."/>
            <person name="Schacherer J."/>
        </authorList>
    </citation>
    <scope>NUCLEOTIDE SEQUENCE</scope>
    <source>
        <strain evidence="11">YJS4271</strain>
    </source>
</reference>
<evidence type="ECO:0000256" key="2">
    <source>
        <dbReference type="ARBA" id="ARBA00009575"/>
    </source>
</evidence>
<feature type="compositionally biased region" description="Low complexity" evidence="10">
    <location>
        <begin position="39"/>
        <end position="59"/>
    </location>
</feature>
<protein>
    <recommendedName>
        <fullName evidence="3 9">Cytochrome c oxidase assembly protein COX20, mitochondrial</fullName>
    </recommendedName>
</protein>
<dbReference type="PIRSF" id="PIRSF007871">
    <property type="entry name" value="Cox20"/>
    <property type="match status" value="1"/>
</dbReference>
<keyword evidence="8 9" id="KW-0472">Membrane</keyword>
<dbReference type="GO" id="GO:0033617">
    <property type="term" value="P:mitochondrial respiratory chain complex IV assembly"/>
    <property type="evidence" value="ECO:0007669"/>
    <property type="project" value="InterPro"/>
</dbReference>
<feature type="compositionally biased region" description="Polar residues" evidence="10">
    <location>
        <begin position="1"/>
        <end position="10"/>
    </location>
</feature>
<evidence type="ECO:0000256" key="10">
    <source>
        <dbReference type="SAM" id="MobiDB-lite"/>
    </source>
</evidence>
<comment type="function">
    <text evidence="9">Involved in the assembly of the cytochrome c oxidase complex.</text>
</comment>
<dbReference type="EMBL" id="LK052887">
    <property type="protein sequence ID" value="CDR39033.1"/>
    <property type="molecule type" value="Genomic_DNA"/>
</dbReference>
<dbReference type="InterPro" id="IPR022533">
    <property type="entry name" value="Cox20"/>
</dbReference>
<sequence length="198" mass="21916">MVWPFSSSGETQTQTQTPNTTPRRSSERVRTVPVEFDTSSSSSSSSSSSLPSPSKPLLLEDTEPRFNNGAAKPDLPIKEAVSRISFDDFRFSSLVKMPCFREAGLTGFSALGVLGAAVFLAQKSPAKAANWAVGGFLVGSTVAWEQCRSQRRKEMAFAQQAKQTVANKERPMMKQQSETIDEKVKETREEVKSWWKRS</sequence>
<keyword evidence="6" id="KW-1133">Transmembrane helix</keyword>
<name>A0A061AND6_CYBFA</name>
<dbReference type="GO" id="GO:0005743">
    <property type="term" value="C:mitochondrial inner membrane"/>
    <property type="evidence" value="ECO:0007669"/>
    <property type="project" value="UniProtKB-SubCell"/>
</dbReference>
<evidence type="ECO:0000313" key="11">
    <source>
        <dbReference type="EMBL" id="CDR39033.1"/>
    </source>
</evidence>
<keyword evidence="7 9" id="KW-0496">Mitochondrion</keyword>
<dbReference type="OrthoDB" id="14603at2759"/>
<gene>
    <name evidence="11" type="ORF">CYFA0S_02e11100g</name>
</gene>
<evidence type="ECO:0000256" key="5">
    <source>
        <dbReference type="ARBA" id="ARBA00022792"/>
    </source>
</evidence>
<dbReference type="PANTHER" id="PTHR31586:SF1">
    <property type="entry name" value="CYTOCHROME C OXIDASE ASSEMBLY PROTEIN COX20, MITOCHONDRIAL"/>
    <property type="match status" value="1"/>
</dbReference>
<evidence type="ECO:0000256" key="1">
    <source>
        <dbReference type="ARBA" id="ARBA00004273"/>
    </source>
</evidence>
<comment type="subcellular location">
    <subcellularLocation>
        <location evidence="1 9">Mitochondrion inner membrane</location>
    </subcellularLocation>
</comment>